<dbReference type="eggNOG" id="ENOG50330DI">
    <property type="taxonomic scope" value="Bacteria"/>
</dbReference>
<dbReference type="RefSeq" id="WP_012814122.1">
    <property type="nucleotide sequence ID" value="NC_013235.1"/>
</dbReference>
<feature type="region of interest" description="Disordered" evidence="1">
    <location>
        <begin position="46"/>
        <end position="70"/>
    </location>
</feature>
<dbReference type="EMBL" id="CP001737">
    <property type="protein sequence ID" value="ACV76647.1"/>
    <property type="molecule type" value="Genomic_DNA"/>
</dbReference>
<protein>
    <recommendedName>
        <fullName evidence="3">DUF4328 domain-containing protein</fullName>
    </recommendedName>
</protein>
<feature type="transmembrane region" description="Helical" evidence="2">
    <location>
        <begin position="104"/>
        <end position="128"/>
    </location>
</feature>
<keyword evidence="2" id="KW-0472">Membrane</keyword>
<dbReference type="AlphaFoldDB" id="C8XJW4"/>
<keyword evidence="2" id="KW-0812">Transmembrane</keyword>
<accession>C8XJW4</accession>
<gene>
    <name evidence="4" type="ordered locus">Namu_0214</name>
</gene>
<feature type="transmembrane region" description="Helical" evidence="2">
    <location>
        <begin position="271"/>
        <end position="291"/>
    </location>
</feature>
<feature type="compositionally biased region" description="Pro residues" evidence="1">
    <location>
        <begin position="46"/>
        <end position="65"/>
    </location>
</feature>
<dbReference type="Pfam" id="PF14219">
    <property type="entry name" value="DUF4328"/>
    <property type="match status" value="1"/>
</dbReference>
<evidence type="ECO:0000259" key="3">
    <source>
        <dbReference type="Pfam" id="PF14219"/>
    </source>
</evidence>
<name>C8XJW4_NAKMY</name>
<evidence type="ECO:0000313" key="4">
    <source>
        <dbReference type="EMBL" id="ACV76647.1"/>
    </source>
</evidence>
<evidence type="ECO:0000313" key="5">
    <source>
        <dbReference type="Proteomes" id="UP000002218"/>
    </source>
</evidence>
<proteinExistence type="predicted"/>
<reference evidence="5" key="1">
    <citation type="submission" date="2009-09" db="EMBL/GenBank/DDBJ databases">
        <title>The complete genome of Nakamurella multipartita DSM 44233.</title>
        <authorList>
            <consortium name="US DOE Joint Genome Institute (JGI-PGF)"/>
            <person name="Lucas S."/>
            <person name="Copeland A."/>
            <person name="Lapidus A."/>
            <person name="Glavina del Rio T."/>
            <person name="Dalin E."/>
            <person name="Tice H."/>
            <person name="Bruce D."/>
            <person name="Goodwin L."/>
            <person name="Pitluck S."/>
            <person name="Kyrpides N."/>
            <person name="Mavromatis K."/>
            <person name="Ivanova N."/>
            <person name="Ovchinnikova G."/>
            <person name="Sims D."/>
            <person name="Meincke L."/>
            <person name="Brettin T."/>
            <person name="Detter J.C."/>
            <person name="Han C."/>
            <person name="Larimer F."/>
            <person name="Land M."/>
            <person name="Hauser L."/>
            <person name="Markowitz V."/>
            <person name="Cheng J.-F."/>
            <person name="Hugenholtz P."/>
            <person name="Woyke T."/>
            <person name="Wu D."/>
            <person name="Klenk H.-P."/>
            <person name="Eisen J.A."/>
        </authorList>
    </citation>
    <scope>NUCLEOTIDE SEQUENCE [LARGE SCALE GENOMIC DNA]</scope>
    <source>
        <strain evidence="5">ATCC 700099 / DSM 44233 / CIP 104796 / JCM 9543 / NBRC 105858 / Y-104</strain>
    </source>
</reference>
<dbReference type="Proteomes" id="UP000002218">
    <property type="component" value="Chromosome"/>
</dbReference>
<dbReference type="KEGG" id="nml:Namu_0214"/>
<dbReference type="STRING" id="479431.Namu_0214"/>
<feature type="transmembrane region" description="Helical" evidence="2">
    <location>
        <begin position="237"/>
        <end position="259"/>
    </location>
</feature>
<evidence type="ECO:0000256" key="1">
    <source>
        <dbReference type="SAM" id="MobiDB-lite"/>
    </source>
</evidence>
<dbReference type="OrthoDB" id="3689403at2"/>
<keyword evidence="5" id="KW-1185">Reference proteome</keyword>
<feature type="transmembrane region" description="Helical" evidence="2">
    <location>
        <begin position="148"/>
        <end position="172"/>
    </location>
</feature>
<keyword evidence="2" id="KW-1133">Transmembrane helix</keyword>
<evidence type="ECO:0000256" key="2">
    <source>
        <dbReference type="SAM" id="Phobius"/>
    </source>
</evidence>
<dbReference type="HOGENOM" id="CLU_067320_0_0_11"/>
<feature type="domain" description="DUF4328" evidence="3">
    <location>
        <begin position="135"/>
        <end position="294"/>
    </location>
</feature>
<dbReference type="InterPro" id="IPR025565">
    <property type="entry name" value="DUF4328"/>
</dbReference>
<reference evidence="4 5" key="2">
    <citation type="journal article" date="2010" name="Stand. Genomic Sci.">
        <title>Complete genome sequence of Nakamurella multipartita type strain (Y-104).</title>
        <authorList>
            <person name="Tice H."/>
            <person name="Mayilraj S."/>
            <person name="Sims D."/>
            <person name="Lapidus A."/>
            <person name="Nolan M."/>
            <person name="Lucas S."/>
            <person name="Glavina Del Rio T."/>
            <person name="Copeland A."/>
            <person name="Cheng J.F."/>
            <person name="Meincke L."/>
            <person name="Bruce D."/>
            <person name="Goodwin L."/>
            <person name="Pitluck S."/>
            <person name="Ivanova N."/>
            <person name="Mavromatis K."/>
            <person name="Ovchinnikova G."/>
            <person name="Pati A."/>
            <person name="Chen A."/>
            <person name="Palaniappan K."/>
            <person name="Land M."/>
            <person name="Hauser L."/>
            <person name="Chang Y.J."/>
            <person name="Jeffries C.D."/>
            <person name="Detter J.C."/>
            <person name="Brettin T."/>
            <person name="Rohde M."/>
            <person name="Goker M."/>
            <person name="Bristow J."/>
            <person name="Eisen J.A."/>
            <person name="Markowitz V."/>
            <person name="Hugenholtz P."/>
            <person name="Kyrpides N.C."/>
            <person name="Klenk H.P."/>
            <person name="Chen F."/>
        </authorList>
    </citation>
    <scope>NUCLEOTIDE SEQUENCE [LARGE SCALE GENOMIC DNA]</scope>
    <source>
        <strain evidence="5">ATCC 700099 / DSM 44233 / CIP 104796 / JCM 9543 / NBRC 105858 / Y-104</strain>
    </source>
</reference>
<sequence length="318" mass="33396">MSVDRPGAPPVGRATVCPRCRVRQPDNGGDRCAHCGYLRHRWVAHPPPGGPPRRSAPPARPPYAGPPSYRGRPPRWAFPPVVWQDADPGPAAPPRRDPSGGLRLAAGLAAATAALGLIAAAAEFWRFTLLLQGRTMVLSGATVRASDLFVAAAGAGVVVFGLAALLAAAVAVTRTYPVAARRLGMAPARSSTAVLARLLVPGWNLYGAGQIVTEVDRMLRAKDAPADRPWRASRLTIGWWVSWVVSAALMLTALARGLGGSLQAIADTVELHILVDLAGAVTAGLGAAMLLRFAGRLRRRPPIPTGWIVQAPAPTRGR</sequence>
<dbReference type="InParanoid" id="C8XJW4"/>
<organism evidence="4 5">
    <name type="scientific">Nakamurella multipartita (strain ATCC 700099 / DSM 44233 / CIP 104796 / JCM 9543 / NBRC 105858 / Y-104)</name>
    <name type="common">Microsphaera multipartita</name>
    <dbReference type="NCBI Taxonomy" id="479431"/>
    <lineage>
        <taxon>Bacteria</taxon>
        <taxon>Bacillati</taxon>
        <taxon>Actinomycetota</taxon>
        <taxon>Actinomycetes</taxon>
        <taxon>Nakamurellales</taxon>
        <taxon>Nakamurellaceae</taxon>
        <taxon>Nakamurella</taxon>
    </lineage>
</organism>